<protein>
    <recommendedName>
        <fullName evidence="7">Ubiquitin carboxyl-terminal hydrolase</fullName>
        <ecNumber evidence="7">3.4.19.12</ecNumber>
    </recommendedName>
</protein>
<keyword evidence="5 7" id="KW-0788">Thiol protease</keyword>
<evidence type="ECO:0000256" key="3">
    <source>
        <dbReference type="ARBA" id="ARBA00022786"/>
    </source>
</evidence>
<feature type="compositionally biased region" description="Polar residues" evidence="8">
    <location>
        <begin position="408"/>
        <end position="429"/>
    </location>
</feature>
<feature type="region of interest" description="Disordered" evidence="8">
    <location>
        <begin position="1"/>
        <end position="29"/>
    </location>
</feature>
<dbReference type="InterPro" id="IPR018200">
    <property type="entry name" value="USP_CS"/>
</dbReference>
<dbReference type="InterPro" id="IPR038765">
    <property type="entry name" value="Papain-like_cys_pep_sf"/>
</dbReference>
<evidence type="ECO:0000256" key="4">
    <source>
        <dbReference type="ARBA" id="ARBA00022801"/>
    </source>
</evidence>
<evidence type="ECO:0000256" key="2">
    <source>
        <dbReference type="ARBA" id="ARBA00022670"/>
    </source>
</evidence>
<comment type="function">
    <text evidence="6 7">Recognizes and hydrolyzes the peptide bond at the C-terminal Gly of ubiquitin. Involved in the processing of poly-ubiquitin precursors as well as that of ubiquitinated proteins.</text>
</comment>
<reference evidence="10" key="2">
    <citation type="submission" date="2023-04" db="EMBL/GenBank/DDBJ databases">
        <authorList>
            <person name="Bruccoleri R.E."/>
            <person name="Oakeley E.J."/>
            <person name="Faust A.-M."/>
            <person name="Dessus-Babus S."/>
            <person name="Altorfer M."/>
            <person name="Burckhardt D."/>
            <person name="Oertli M."/>
            <person name="Naumann U."/>
            <person name="Petersen F."/>
            <person name="Wong J."/>
        </authorList>
    </citation>
    <scope>NUCLEOTIDE SEQUENCE</scope>
    <source>
        <strain evidence="10">GSM-AAB239-AS_SAM_17_03QT</strain>
        <tissue evidence="10">Leaf</tissue>
    </source>
</reference>
<dbReference type="PANTHER" id="PTHR24006">
    <property type="entry name" value="UBIQUITIN CARBOXYL-TERMINAL HYDROLASE"/>
    <property type="match status" value="1"/>
</dbReference>
<accession>A0AAX6IEN0</accession>
<dbReference type="InterPro" id="IPR001394">
    <property type="entry name" value="Peptidase_C19_UCH"/>
</dbReference>
<comment type="similarity">
    <text evidence="1 7">Belongs to the peptidase C19 family.</text>
</comment>
<dbReference type="EMBL" id="JANAVB010002199">
    <property type="protein sequence ID" value="KAJ6851373.1"/>
    <property type="molecule type" value="Genomic_DNA"/>
</dbReference>
<organism evidence="10 11">
    <name type="scientific">Iris pallida</name>
    <name type="common">Sweet iris</name>
    <dbReference type="NCBI Taxonomy" id="29817"/>
    <lineage>
        <taxon>Eukaryota</taxon>
        <taxon>Viridiplantae</taxon>
        <taxon>Streptophyta</taxon>
        <taxon>Embryophyta</taxon>
        <taxon>Tracheophyta</taxon>
        <taxon>Spermatophyta</taxon>
        <taxon>Magnoliopsida</taxon>
        <taxon>Liliopsida</taxon>
        <taxon>Asparagales</taxon>
        <taxon>Iridaceae</taxon>
        <taxon>Iridoideae</taxon>
        <taxon>Irideae</taxon>
        <taxon>Iris</taxon>
    </lineage>
</organism>
<evidence type="ECO:0000313" key="11">
    <source>
        <dbReference type="Proteomes" id="UP001140949"/>
    </source>
</evidence>
<keyword evidence="11" id="KW-1185">Reference proteome</keyword>
<evidence type="ECO:0000256" key="5">
    <source>
        <dbReference type="ARBA" id="ARBA00022807"/>
    </source>
</evidence>
<dbReference type="GO" id="GO:0004843">
    <property type="term" value="F:cysteine-type deubiquitinase activity"/>
    <property type="evidence" value="ECO:0007669"/>
    <property type="project" value="UniProtKB-UniRule"/>
</dbReference>
<proteinExistence type="inferred from homology"/>
<feature type="compositionally biased region" description="Polar residues" evidence="8">
    <location>
        <begin position="440"/>
        <end position="460"/>
    </location>
</feature>
<keyword evidence="4 7" id="KW-0378">Hydrolase</keyword>
<dbReference type="SUPFAM" id="SSF54001">
    <property type="entry name" value="Cysteine proteinases"/>
    <property type="match status" value="1"/>
</dbReference>
<dbReference type="PANTHER" id="PTHR24006:SF747">
    <property type="entry name" value="UBIQUITIN CARBOXYL-TERMINAL HYDROLASE 20"/>
    <property type="match status" value="1"/>
</dbReference>
<dbReference type="PROSITE" id="PS50235">
    <property type="entry name" value="USP_3"/>
    <property type="match status" value="1"/>
</dbReference>
<dbReference type="FunFam" id="3.90.70.10:FF:000116">
    <property type="entry name" value="Ubiquitin carboxyl-terminal hydrolase 20"/>
    <property type="match status" value="1"/>
</dbReference>
<evidence type="ECO:0000256" key="7">
    <source>
        <dbReference type="RuleBase" id="RU366025"/>
    </source>
</evidence>
<sequence>MEIDSISSPTPKFRPDRKEKEEGCFIGPLPRSDELGLSWNETDNDRVGAGFWNNGNTCYLNAVLQCTVHTVPLVEKLRSLQKTHSCDGEENNYFCSLCALRHLVDECIENSGRAISPNVFINNLRKISNYFQLGQQEDAHEFLHCLLDSLHNCCLDPSTKDKPLAMNEDSLVKHVYGGRLISQLRCSECGHCSNTSEPLLDLSLDIADADSLINALESFTKIESIEETKFTCEGCKAKVLMEKQTKIDQAPEVISLHLKRFENDGLFIQKIDKSVDYPLELDLKPFLCCPKDDEQTMYDLYAVLVHIGGAYCGHYYCCVRSSPTTWHSMDDSKVNTVSEAEVLNEKAYILFYIKKGSSPWFSSLMDGHKMENSPLSVLDRSIFPSSLEETSTSSSTETPERDDEGPTSPHNDVSHDSITSQPGTYCSLTTERDHSLHSCPLNSTSHQPGTQPTKRTSPNHISIDVLFDGDSSEEEKENTIPQVNVAPKAKKVDQEGEAAPVAAKSVDPSLTRLLRGLPNSRRSGLMSCLPPSSKPVGKRASLATGRQAFEKRRKGFSEVDSSDGEGGHCRQPTRVRQQLTTASSKSLSPRSLKRGLFRV</sequence>
<reference evidence="10" key="1">
    <citation type="journal article" date="2023" name="GigaByte">
        <title>Genome assembly of the bearded iris, Iris pallida Lam.</title>
        <authorList>
            <person name="Bruccoleri R.E."/>
            <person name="Oakeley E.J."/>
            <person name="Faust A.M.E."/>
            <person name="Altorfer M."/>
            <person name="Dessus-Babus S."/>
            <person name="Burckhardt D."/>
            <person name="Oertli M."/>
            <person name="Naumann U."/>
            <person name="Petersen F."/>
            <person name="Wong J."/>
        </authorList>
    </citation>
    <scope>NUCLEOTIDE SEQUENCE</scope>
    <source>
        <strain evidence="10">GSM-AAB239-AS_SAM_17_03QT</strain>
    </source>
</reference>
<feature type="domain" description="USP" evidence="9">
    <location>
        <begin position="49"/>
        <end position="355"/>
    </location>
</feature>
<dbReference type="InterPro" id="IPR028889">
    <property type="entry name" value="USP"/>
</dbReference>
<dbReference type="GO" id="GO:0016579">
    <property type="term" value="P:protein deubiquitination"/>
    <property type="evidence" value="ECO:0007669"/>
    <property type="project" value="InterPro"/>
</dbReference>
<dbReference type="Pfam" id="PF00443">
    <property type="entry name" value="UCH"/>
    <property type="match status" value="1"/>
</dbReference>
<name>A0AAX6IEN0_IRIPA</name>
<dbReference type="PROSITE" id="PS00973">
    <property type="entry name" value="USP_2"/>
    <property type="match status" value="1"/>
</dbReference>
<comment type="caution">
    <text evidence="10">The sequence shown here is derived from an EMBL/GenBank/DDBJ whole genome shotgun (WGS) entry which is preliminary data.</text>
</comment>
<dbReference type="PROSITE" id="PS00972">
    <property type="entry name" value="USP_1"/>
    <property type="match status" value="1"/>
</dbReference>
<comment type="catalytic activity">
    <reaction evidence="7">
        <text>Thiol-dependent hydrolysis of ester, thioester, amide, peptide and isopeptide bonds formed by the C-terminal Gly of ubiquitin (a 76-residue protein attached to proteins as an intracellular targeting signal).</text>
        <dbReference type="EC" id="3.4.19.12"/>
    </reaction>
</comment>
<dbReference type="Gene3D" id="3.90.70.10">
    <property type="entry name" value="Cysteine proteinases"/>
    <property type="match status" value="1"/>
</dbReference>
<feature type="compositionally biased region" description="Polar residues" evidence="8">
    <location>
        <begin position="1"/>
        <end position="10"/>
    </location>
</feature>
<evidence type="ECO:0000256" key="8">
    <source>
        <dbReference type="SAM" id="MobiDB-lite"/>
    </source>
</evidence>
<feature type="region of interest" description="Disordered" evidence="8">
    <location>
        <begin position="386"/>
        <end position="460"/>
    </location>
</feature>
<keyword evidence="2 7" id="KW-0645">Protease</keyword>
<feature type="compositionally biased region" description="Low complexity" evidence="8">
    <location>
        <begin position="386"/>
        <end position="397"/>
    </location>
</feature>
<dbReference type="AlphaFoldDB" id="A0AAX6IEN0"/>
<dbReference type="InterPro" id="IPR050164">
    <property type="entry name" value="Peptidase_C19"/>
</dbReference>
<dbReference type="Proteomes" id="UP001140949">
    <property type="component" value="Unassembled WGS sequence"/>
</dbReference>
<evidence type="ECO:0000256" key="1">
    <source>
        <dbReference type="ARBA" id="ARBA00009085"/>
    </source>
</evidence>
<keyword evidence="3 7" id="KW-0833">Ubl conjugation pathway</keyword>
<evidence type="ECO:0000259" key="9">
    <source>
        <dbReference type="PROSITE" id="PS50235"/>
    </source>
</evidence>
<dbReference type="EC" id="3.4.19.12" evidence="7"/>
<dbReference type="GO" id="GO:0006508">
    <property type="term" value="P:proteolysis"/>
    <property type="evidence" value="ECO:0007669"/>
    <property type="project" value="UniProtKB-KW"/>
</dbReference>
<evidence type="ECO:0000313" key="10">
    <source>
        <dbReference type="EMBL" id="KAJ6851373.1"/>
    </source>
</evidence>
<gene>
    <name evidence="10" type="ORF">M6B38_258690</name>
</gene>
<dbReference type="GO" id="GO:0005829">
    <property type="term" value="C:cytosol"/>
    <property type="evidence" value="ECO:0007669"/>
    <property type="project" value="TreeGrafter"/>
</dbReference>
<dbReference type="GO" id="GO:0005634">
    <property type="term" value="C:nucleus"/>
    <property type="evidence" value="ECO:0007669"/>
    <property type="project" value="TreeGrafter"/>
</dbReference>
<feature type="region of interest" description="Disordered" evidence="8">
    <location>
        <begin position="522"/>
        <end position="599"/>
    </location>
</feature>
<evidence type="ECO:0000256" key="6">
    <source>
        <dbReference type="ARBA" id="ARBA00037450"/>
    </source>
</evidence>
<feature type="compositionally biased region" description="Basic and acidic residues" evidence="8">
    <location>
        <begin position="13"/>
        <end position="23"/>
    </location>
</feature>